<dbReference type="InterPro" id="IPR036388">
    <property type="entry name" value="WH-like_DNA-bd_sf"/>
</dbReference>
<evidence type="ECO:0000256" key="3">
    <source>
        <dbReference type="ARBA" id="ARBA00023163"/>
    </source>
</evidence>
<dbReference type="AlphaFoldDB" id="A0AAE3YRK2"/>
<dbReference type="Gene3D" id="1.10.10.10">
    <property type="entry name" value="Winged helix-like DNA-binding domain superfamily/Winged helix DNA-binding domain"/>
    <property type="match status" value="1"/>
</dbReference>
<sequence>MRETDLETVIRANHELFMITSVRMEALLAGFGLTYATAQALWSIDPDEAPPSMKVMSERLFCNAPNLSFIANQLAQRGYVERATDPADRRSRVLVLTPEGRRVRAEVVAGALTLSPFTAYDDTKLHALAALLTEVLALNPR</sequence>
<accession>A0AAE3YRK2</accession>
<name>A0AAE3YRK2_9ACTN</name>
<keyword evidence="3" id="KW-0804">Transcription</keyword>
<organism evidence="5 6">
    <name type="scientific">Catenuloplanes atrovinosus</name>
    <dbReference type="NCBI Taxonomy" id="137266"/>
    <lineage>
        <taxon>Bacteria</taxon>
        <taxon>Bacillati</taxon>
        <taxon>Actinomycetota</taxon>
        <taxon>Actinomycetes</taxon>
        <taxon>Micromonosporales</taxon>
        <taxon>Micromonosporaceae</taxon>
        <taxon>Catenuloplanes</taxon>
    </lineage>
</organism>
<dbReference type="InterPro" id="IPR000835">
    <property type="entry name" value="HTH_MarR-typ"/>
</dbReference>
<evidence type="ECO:0000313" key="5">
    <source>
        <dbReference type="EMBL" id="MDR7277158.1"/>
    </source>
</evidence>
<dbReference type="Proteomes" id="UP001183643">
    <property type="component" value="Unassembled WGS sequence"/>
</dbReference>
<dbReference type="GO" id="GO:0003700">
    <property type="term" value="F:DNA-binding transcription factor activity"/>
    <property type="evidence" value="ECO:0007669"/>
    <property type="project" value="InterPro"/>
</dbReference>
<dbReference type="PROSITE" id="PS50995">
    <property type="entry name" value="HTH_MARR_2"/>
    <property type="match status" value="1"/>
</dbReference>
<keyword evidence="6" id="KW-1185">Reference proteome</keyword>
<dbReference type="PANTHER" id="PTHR33164:SF99">
    <property type="entry name" value="MARR FAMILY REGULATORY PROTEIN"/>
    <property type="match status" value="1"/>
</dbReference>
<dbReference type="SMART" id="SM00347">
    <property type="entry name" value="HTH_MARR"/>
    <property type="match status" value="1"/>
</dbReference>
<dbReference type="GO" id="GO:0006950">
    <property type="term" value="P:response to stress"/>
    <property type="evidence" value="ECO:0007669"/>
    <property type="project" value="TreeGrafter"/>
</dbReference>
<evidence type="ECO:0000259" key="4">
    <source>
        <dbReference type="PROSITE" id="PS50995"/>
    </source>
</evidence>
<gene>
    <name evidence="5" type="ORF">J2S41_003936</name>
</gene>
<dbReference type="InterPro" id="IPR036390">
    <property type="entry name" value="WH_DNA-bd_sf"/>
</dbReference>
<dbReference type="RefSeq" id="WP_310369359.1">
    <property type="nucleotide sequence ID" value="NZ_JAVDYB010000001.1"/>
</dbReference>
<keyword evidence="2 5" id="KW-0238">DNA-binding</keyword>
<protein>
    <submittedName>
        <fullName evidence="5">DNA-binding MarR family transcriptional regulator</fullName>
    </submittedName>
</protein>
<keyword evidence="1" id="KW-0805">Transcription regulation</keyword>
<dbReference type="Pfam" id="PF12802">
    <property type="entry name" value="MarR_2"/>
    <property type="match status" value="1"/>
</dbReference>
<evidence type="ECO:0000313" key="6">
    <source>
        <dbReference type="Proteomes" id="UP001183643"/>
    </source>
</evidence>
<dbReference type="InterPro" id="IPR023187">
    <property type="entry name" value="Tscrpt_reg_MarR-type_CS"/>
</dbReference>
<feature type="domain" description="HTH marR-type" evidence="4">
    <location>
        <begin position="1"/>
        <end position="137"/>
    </location>
</feature>
<dbReference type="PANTHER" id="PTHR33164">
    <property type="entry name" value="TRANSCRIPTIONAL REGULATOR, MARR FAMILY"/>
    <property type="match status" value="1"/>
</dbReference>
<comment type="caution">
    <text evidence="5">The sequence shown here is derived from an EMBL/GenBank/DDBJ whole genome shotgun (WGS) entry which is preliminary data.</text>
</comment>
<dbReference type="InterPro" id="IPR039422">
    <property type="entry name" value="MarR/SlyA-like"/>
</dbReference>
<reference evidence="5" key="1">
    <citation type="submission" date="2023-07" db="EMBL/GenBank/DDBJ databases">
        <title>Sequencing the genomes of 1000 actinobacteria strains.</title>
        <authorList>
            <person name="Klenk H.-P."/>
        </authorList>
    </citation>
    <scope>NUCLEOTIDE SEQUENCE</scope>
    <source>
        <strain evidence="5">DSM 44707</strain>
    </source>
</reference>
<evidence type="ECO:0000256" key="1">
    <source>
        <dbReference type="ARBA" id="ARBA00023015"/>
    </source>
</evidence>
<dbReference type="GO" id="GO:0003677">
    <property type="term" value="F:DNA binding"/>
    <property type="evidence" value="ECO:0007669"/>
    <property type="project" value="UniProtKB-KW"/>
</dbReference>
<dbReference type="PROSITE" id="PS01117">
    <property type="entry name" value="HTH_MARR_1"/>
    <property type="match status" value="1"/>
</dbReference>
<proteinExistence type="predicted"/>
<dbReference type="EMBL" id="JAVDYB010000001">
    <property type="protein sequence ID" value="MDR7277158.1"/>
    <property type="molecule type" value="Genomic_DNA"/>
</dbReference>
<dbReference type="SUPFAM" id="SSF46785">
    <property type="entry name" value="Winged helix' DNA-binding domain"/>
    <property type="match status" value="1"/>
</dbReference>
<evidence type="ECO:0000256" key="2">
    <source>
        <dbReference type="ARBA" id="ARBA00023125"/>
    </source>
</evidence>